<accession>A0ABS8EK20</accession>
<gene>
    <name evidence="4" type="ORF">K7B10_38490</name>
</gene>
<feature type="compositionally biased region" description="Basic and acidic residues" evidence="2">
    <location>
        <begin position="422"/>
        <end position="435"/>
    </location>
</feature>
<dbReference type="RefSeq" id="WP_229344305.1">
    <property type="nucleotide sequence ID" value="NZ_JAINUL010000001.1"/>
</dbReference>
<reference evidence="4 5" key="1">
    <citation type="submission" date="2021-08" db="EMBL/GenBank/DDBJ databases">
        <title>Genomic Architecture of Streptomyces flavotricini NGL1 and Streptomyces erythrochromogenes HMS4 With Differential Plant Beneficial attributes and laccase production capabilities.</title>
        <authorList>
            <person name="Salwan R."/>
            <person name="Kaur R."/>
            <person name="Sharma V."/>
        </authorList>
    </citation>
    <scope>NUCLEOTIDE SEQUENCE [LARGE SCALE GENOMIC DNA]</scope>
    <source>
        <strain evidence="4 5">NGL1</strain>
    </source>
</reference>
<evidence type="ECO:0000313" key="4">
    <source>
        <dbReference type="EMBL" id="MCC0100559.1"/>
    </source>
</evidence>
<dbReference type="Gene3D" id="3.30.497.10">
    <property type="entry name" value="Antithrombin, subunit I, domain 2"/>
    <property type="match status" value="2"/>
</dbReference>
<dbReference type="EMBL" id="JAINUL010000001">
    <property type="protein sequence ID" value="MCC0100559.1"/>
    <property type="molecule type" value="Genomic_DNA"/>
</dbReference>
<dbReference type="PANTHER" id="PTHR11461:SF211">
    <property type="entry name" value="GH10112P-RELATED"/>
    <property type="match status" value="1"/>
</dbReference>
<dbReference type="InterPro" id="IPR000215">
    <property type="entry name" value="Serpin_fam"/>
</dbReference>
<dbReference type="InterPro" id="IPR036186">
    <property type="entry name" value="Serpin_sf"/>
</dbReference>
<evidence type="ECO:0000256" key="1">
    <source>
        <dbReference type="RuleBase" id="RU000411"/>
    </source>
</evidence>
<feature type="domain" description="Serpin" evidence="3">
    <location>
        <begin position="10"/>
        <end position="393"/>
    </location>
</feature>
<comment type="caution">
    <text evidence="4">The sequence shown here is derived from an EMBL/GenBank/DDBJ whole genome shotgun (WGS) entry which is preliminary data.</text>
</comment>
<evidence type="ECO:0000313" key="5">
    <source>
        <dbReference type="Proteomes" id="UP001520654"/>
    </source>
</evidence>
<sequence length="435" mass="45966">MRNSTIRAVNRLTARWAEQAVADDTGTVLTAVGVWPLLALLADGAAGPARGELSEALGISADSAAAAARELLADLAGVRGLQTATGLWALQELPLEQRWLDALPNGAHGLLTGDPDTDAKTLDAWAAERTGGLVERMPVDFPPPPAHTQLVLASALAQRLRWIQPFRSGTVEPSEGPWAGRGLTALRRSTTLLDRVRVAQTPAGPVTVLEVVGDGGVDVHLVLGAPGASPRRVLSAGVDVVTRALAATGASLLPEGNPGPGLRIGTVLSPDPEPYLHIQTTAFDVTAEHDLLDHRGLFGLASASDTGAGHFPGISPRPLAVGSARQSVLARFHAEGFEAAAVTAVAACVGAAAPPRFRYRTRQAEVCFDRPFGFLAVHRTSRLVLAAGWVTDPLPYEEPEYPEYEEWQKRAEEEAADAEWEAEQRASAERAEQAQ</sequence>
<dbReference type="Pfam" id="PF00079">
    <property type="entry name" value="Serpin"/>
    <property type="match status" value="2"/>
</dbReference>
<proteinExistence type="inferred from homology"/>
<organism evidence="4 5">
    <name type="scientific">Streptomyces flavotricini</name>
    <dbReference type="NCBI Taxonomy" id="66888"/>
    <lineage>
        <taxon>Bacteria</taxon>
        <taxon>Bacillati</taxon>
        <taxon>Actinomycetota</taxon>
        <taxon>Actinomycetes</taxon>
        <taxon>Kitasatosporales</taxon>
        <taxon>Streptomycetaceae</taxon>
        <taxon>Streptomyces</taxon>
    </lineage>
</organism>
<dbReference type="InterPro" id="IPR023796">
    <property type="entry name" value="Serpin_dom"/>
</dbReference>
<dbReference type="InterPro" id="IPR042178">
    <property type="entry name" value="Serpin_sf_1"/>
</dbReference>
<dbReference type="PANTHER" id="PTHR11461">
    <property type="entry name" value="SERINE PROTEASE INHIBITOR, SERPIN"/>
    <property type="match status" value="1"/>
</dbReference>
<dbReference type="SUPFAM" id="SSF56574">
    <property type="entry name" value="Serpins"/>
    <property type="match status" value="2"/>
</dbReference>
<evidence type="ECO:0000259" key="3">
    <source>
        <dbReference type="SMART" id="SM00093"/>
    </source>
</evidence>
<comment type="similarity">
    <text evidence="1">Belongs to the serpin family.</text>
</comment>
<keyword evidence="5" id="KW-1185">Reference proteome</keyword>
<name>A0ABS8EK20_9ACTN</name>
<dbReference type="SMART" id="SM00093">
    <property type="entry name" value="SERPIN"/>
    <property type="match status" value="1"/>
</dbReference>
<feature type="region of interest" description="Disordered" evidence="2">
    <location>
        <begin position="405"/>
        <end position="435"/>
    </location>
</feature>
<dbReference type="Proteomes" id="UP001520654">
    <property type="component" value="Unassembled WGS sequence"/>
</dbReference>
<evidence type="ECO:0000256" key="2">
    <source>
        <dbReference type="SAM" id="MobiDB-lite"/>
    </source>
</evidence>
<protein>
    <submittedName>
        <fullName evidence="4">Proteinase inhibitor I4 serpin</fullName>
    </submittedName>
</protein>